<dbReference type="Gene3D" id="1.10.443.10">
    <property type="entry name" value="Intergrase catalytic core"/>
    <property type="match status" value="1"/>
</dbReference>
<organism evidence="7 8">
    <name type="scientific">Planctopirus hydrillae</name>
    <dbReference type="NCBI Taxonomy" id="1841610"/>
    <lineage>
        <taxon>Bacteria</taxon>
        <taxon>Pseudomonadati</taxon>
        <taxon>Planctomycetota</taxon>
        <taxon>Planctomycetia</taxon>
        <taxon>Planctomycetales</taxon>
        <taxon>Planctomycetaceae</taxon>
        <taxon>Planctopirus</taxon>
    </lineage>
</organism>
<evidence type="ECO:0000313" key="8">
    <source>
        <dbReference type="Proteomes" id="UP000094828"/>
    </source>
</evidence>
<keyword evidence="4" id="KW-0233">DNA recombination</keyword>
<keyword evidence="2" id="KW-0229">DNA integration</keyword>
<name>A0A1C3EIT9_9PLAN</name>
<keyword evidence="3 5" id="KW-0238">DNA-binding</keyword>
<protein>
    <recommendedName>
        <fullName evidence="6">Core-binding (CB) domain-containing protein</fullName>
    </recommendedName>
</protein>
<comment type="caution">
    <text evidence="7">The sequence shown here is derived from an EMBL/GenBank/DDBJ whole genome shotgun (WGS) entry which is preliminary data.</text>
</comment>
<evidence type="ECO:0000259" key="6">
    <source>
        <dbReference type="PROSITE" id="PS51900"/>
    </source>
</evidence>
<evidence type="ECO:0000256" key="4">
    <source>
        <dbReference type="ARBA" id="ARBA00023172"/>
    </source>
</evidence>
<dbReference type="InterPro" id="IPR011010">
    <property type="entry name" value="DNA_brk_join_enz"/>
</dbReference>
<dbReference type="InterPro" id="IPR050090">
    <property type="entry name" value="Tyrosine_recombinase_XerCD"/>
</dbReference>
<evidence type="ECO:0000256" key="5">
    <source>
        <dbReference type="PROSITE-ProRule" id="PRU01248"/>
    </source>
</evidence>
<dbReference type="Gene3D" id="1.10.150.130">
    <property type="match status" value="1"/>
</dbReference>
<sequence>MASLSKDASGNITLQVVCSDGRRRPIRLGKTPIKAARSFKLRLEALVACQRSGSPWPTDLAAWVGTLPDDVHEKLSRPGLELVPRREPVTIATLGGFLDKFMEKQRSLVKGGTLVFIGHGVRNLRKCFGNEVALAEITPGMADDFQGFLRREKLSPATIDRRLSLARSIFRSAVRHKLIEENPFEGLRASNKTNPARQRFIDRTTIERVIAACPDAEWRLLVSLARFGGLRIPSEAVGLRWSDIDWERDRIRISSPKTEHHVGHESREIPLFPELLPPLMERQELAEDGTEFVFERLRRDAAKSDTGWKSVNLRTQFTRIIRKAGLTPWPRLWVNLRASCSTELAERFPGHVVAGWLGHSETIAVDHYRQTLDSHFESASKSSLEPTRKVVQKAVQSGAIRTLPEVADHCPENDRTPQNKLFCGALMLTDKAGSVRKMVDTGFEPVTSTV</sequence>
<keyword evidence="8" id="KW-1185">Reference proteome</keyword>
<dbReference type="InterPro" id="IPR013762">
    <property type="entry name" value="Integrase-like_cat_sf"/>
</dbReference>
<dbReference type="GO" id="GO:0003677">
    <property type="term" value="F:DNA binding"/>
    <property type="evidence" value="ECO:0007669"/>
    <property type="project" value="UniProtKB-UniRule"/>
</dbReference>
<evidence type="ECO:0000313" key="7">
    <source>
        <dbReference type="EMBL" id="ODA33129.1"/>
    </source>
</evidence>
<reference evidence="7 8" key="1">
    <citation type="submission" date="2016-05" db="EMBL/GenBank/DDBJ databases">
        <title>Genomic and physiological characterization of Planctopirus sp. isolated from fresh water lake.</title>
        <authorList>
            <person name="Subhash Y."/>
            <person name="Ramana C."/>
        </authorList>
    </citation>
    <scope>NUCLEOTIDE SEQUENCE [LARGE SCALE GENOMIC DNA]</scope>
    <source>
        <strain evidence="7 8">JC280</strain>
    </source>
</reference>
<accession>A0A1C3EIT9</accession>
<dbReference type="PANTHER" id="PTHR30349:SF41">
    <property type="entry name" value="INTEGRASE_RECOMBINASE PROTEIN MJ0367-RELATED"/>
    <property type="match status" value="1"/>
</dbReference>
<dbReference type="Proteomes" id="UP000094828">
    <property type="component" value="Unassembled WGS sequence"/>
</dbReference>
<dbReference type="Pfam" id="PF00589">
    <property type="entry name" value="Phage_integrase"/>
    <property type="match status" value="1"/>
</dbReference>
<dbReference type="STRING" id="1841610.A6X21_05025"/>
<comment type="similarity">
    <text evidence="1">Belongs to the 'phage' integrase family.</text>
</comment>
<dbReference type="EMBL" id="LYDR01000058">
    <property type="protein sequence ID" value="ODA33129.1"/>
    <property type="molecule type" value="Genomic_DNA"/>
</dbReference>
<evidence type="ECO:0000256" key="2">
    <source>
        <dbReference type="ARBA" id="ARBA00022908"/>
    </source>
</evidence>
<feature type="domain" description="Core-binding (CB)" evidence="6">
    <location>
        <begin position="92"/>
        <end position="174"/>
    </location>
</feature>
<evidence type="ECO:0000256" key="3">
    <source>
        <dbReference type="ARBA" id="ARBA00023125"/>
    </source>
</evidence>
<dbReference type="OrthoDB" id="262002at2"/>
<dbReference type="GO" id="GO:0015074">
    <property type="term" value="P:DNA integration"/>
    <property type="evidence" value="ECO:0007669"/>
    <property type="project" value="UniProtKB-KW"/>
</dbReference>
<proteinExistence type="inferred from homology"/>
<dbReference type="InterPro" id="IPR025269">
    <property type="entry name" value="SAM-like_dom"/>
</dbReference>
<gene>
    <name evidence="7" type="ORF">A6X21_05025</name>
</gene>
<dbReference type="PROSITE" id="PS51900">
    <property type="entry name" value="CB"/>
    <property type="match status" value="1"/>
</dbReference>
<dbReference type="SUPFAM" id="SSF56349">
    <property type="entry name" value="DNA breaking-rejoining enzymes"/>
    <property type="match status" value="1"/>
</dbReference>
<dbReference type="GO" id="GO:0006310">
    <property type="term" value="P:DNA recombination"/>
    <property type="evidence" value="ECO:0007669"/>
    <property type="project" value="UniProtKB-KW"/>
</dbReference>
<dbReference type="InterPro" id="IPR002104">
    <property type="entry name" value="Integrase_catalytic"/>
</dbReference>
<dbReference type="InterPro" id="IPR010998">
    <property type="entry name" value="Integrase_recombinase_N"/>
</dbReference>
<dbReference type="PANTHER" id="PTHR30349">
    <property type="entry name" value="PHAGE INTEGRASE-RELATED"/>
    <property type="match status" value="1"/>
</dbReference>
<dbReference type="InterPro" id="IPR044068">
    <property type="entry name" value="CB"/>
</dbReference>
<dbReference type="Pfam" id="PF13102">
    <property type="entry name" value="Phage_int_SAM_5"/>
    <property type="match status" value="1"/>
</dbReference>
<evidence type="ECO:0000256" key="1">
    <source>
        <dbReference type="ARBA" id="ARBA00008857"/>
    </source>
</evidence>
<dbReference type="CDD" id="cd00397">
    <property type="entry name" value="DNA_BRE_C"/>
    <property type="match status" value="1"/>
</dbReference>
<dbReference type="AlphaFoldDB" id="A0A1C3EIT9"/>
<dbReference type="RefSeq" id="WP_068846967.1">
    <property type="nucleotide sequence ID" value="NZ_LYDR01000058.1"/>
</dbReference>